<dbReference type="Pfam" id="PF08845">
    <property type="entry name" value="SymE_toxin"/>
    <property type="match status" value="1"/>
</dbReference>
<protein>
    <submittedName>
        <fullName evidence="2">Type I toxin-antitoxin system SymE family toxin</fullName>
    </submittedName>
</protein>
<evidence type="ECO:0000259" key="1">
    <source>
        <dbReference type="Pfam" id="PF08845"/>
    </source>
</evidence>
<dbReference type="AlphaFoldDB" id="A0AAE8JVP3"/>
<accession>A0AAE8JVP3</accession>
<reference evidence="2 3" key="1">
    <citation type="submission" date="2018-03" db="EMBL/GenBank/DDBJ databases">
        <authorList>
            <person name="Wu G."/>
        </authorList>
    </citation>
    <scope>NUCLEOTIDE SEQUENCE [LARGE SCALE GENOMIC DNA]</scope>
    <source>
        <strain evidence="2 3">SAM-118</strain>
    </source>
</reference>
<organism evidence="2 3">
    <name type="scientific">Xanthomonas vasicola pv. vasculorum</name>
    <dbReference type="NCBI Taxonomy" id="325776"/>
    <lineage>
        <taxon>Bacteria</taxon>
        <taxon>Pseudomonadati</taxon>
        <taxon>Pseudomonadota</taxon>
        <taxon>Gammaproteobacteria</taxon>
        <taxon>Lysobacterales</taxon>
        <taxon>Lysobacteraceae</taxon>
        <taxon>Xanthomonas</taxon>
    </lineage>
</organism>
<feature type="domain" description="Toxin SymE-like" evidence="1">
    <location>
        <begin position="11"/>
        <end position="67"/>
    </location>
</feature>
<dbReference type="RefSeq" id="WP_082346665.1">
    <property type="nucleotide sequence ID" value="NZ_CP025272.1"/>
</dbReference>
<dbReference type="KEGG" id="xva:C7V42_09700"/>
<dbReference type="GO" id="GO:0005737">
    <property type="term" value="C:cytoplasm"/>
    <property type="evidence" value="ECO:0007669"/>
    <property type="project" value="InterPro"/>
</dbReference>
<dbReference type="Proteomes" id="UP000284283">
    <property type="component" value="Unassembled WGS sequence"/>
</dbReference>
<comment type="caution">
    <text evidence="2">The sequence shown here is derived from an EMBL/GenBank/DDBJ whole genome shotgun (WGS) entry which is preliminary data.</text>
</comment>
<sequence>MAARTQISARRLLTVGYSSYPRKRDRWPAPPAVPYLRLRGHWLKLAGFAVGQKVTLHIADGCITIIPSTES</sequence>
<evidence type="ECO:0000313" key="3">
    <source>
        <dbReference type="Proteomes" id="UP000284283"/>
    </source>
</evidence>
<proteinExistence type="predicted"/>
<dbReference type="GO" id="GO:0016070">
    <property type="term" value="P:RNA metabolic process"/>
    <property type="evidence" value="ECO:0007669"/>
    <property type="project" value="InterPro"/>
</dbReference>
<dbReference type="GO" id="GO:0016788">
    <property type="term" value="F:hydrolase activity, acting on ester bonds"/>
    <property type="evidence" value="ECO:0007669"/>
    <property type="project" value="InterPro"/>
</dbReference>
<dbReference type="EMBL" id="PYTT01000113">
    <property type="protein sequence ID" value="RNL00660.1"/>
    <property type="molecule type" value="Genomic_DNA"/>
</dbReference>
<dbReference type="GO" id="GO:0003723">
    <property type="term" value="F:RNA binding"/>
    <property type="evidence" value="ECO:0007669"/>
    <property type="project" value="InterPro"/>
</dbReference>
<gene>
    <name evidence="2" type="ORF">C9386_13650</name>
</gene>
<name>A0AAE8JVP3_XANVA</name>
<evidence type="ECO:0000313" key="2">
    <source>
        <dbReference type="EMBL" id="RNL00660.1"/>
    </source>
</evidence>
<dbReference type="InterPro" id="IPR014944">
    <property type="entry name" value="Toxin_SymE-like"/>
</dbReference>